<dbReference type="AlphaFoldDB" id="A0A8B9BD46"/>
<feature type="compositionally biased region" description="Low complexity" evidence="1">
    <location>
        <begin position="36"/>
        <end position="46"/>
    </location>
</feature>
<feature type="compositionally biased region" description="Pro residues" evidence="1">
    <location>
        <begin position="47"/>
        <end position="77"/>
    </location>
</feature>
<sequence>HHGPHPTLTPYQVSFFPRRLPAMRAHPAPRGPPAPTGTSPVRGSGPATPPAAGPGQPPGGPKPGPSTPQPAPAPPGAPQGARTLDHVAVDGGTELLAGRPVPVLPVDDPHLLEEGGLAALARAQQQDLDESLGKPAWPSACCREGRAIPALRMTDFRGEETECYPAQQGKPNSSVLHQV</sequence>
<reference evidence="2" key="1">
    <citation type="submission" date="2025-08" db="UniProtKB">
        <authorList>
            <consortium name="Ensembl"/>
        </authorList>
    </citation>
    <scope>IDENTIFICATION</scope>
</reference>
<keyword evidence="3" id="KW-1185">Reference proteome</keyword>
<name>A0A8B9BD46_9AVES</name>
<dbReference type="Ensembl" id="ENSABRT00000003566.1">
    <property type="protein sequence ID" value="ENSABRP00000002435.1"/>
    <property type="gene ID" value="ENSABRG00000002374.1"/>
</dbReference>
<accession>A0A8B9BD46</accession>
<organism evidence="2 3">
    <name type="scientific">Anser brachyrhynchus</name>
    <name type="common">Pink-footed goose</name>
    <dbReference type="NCBI Taxonomy" id="132585"/>
    <lineage>
        <taxon>Eukaryota</taxon>
        <taxon>Metazoa</taxon>
        <taxon>Chordata</taxon>
        <taxon>Craniata</taxon>
        <taxon>Vertebrata</taxon>
        <taxon>Euteleostomi</taxon>
        <taxon>Archelosauria</taxon>
        <taxon>Archosauria</taxon>
        <taxon>Dinosauria</taxon>
        <taxon>Saurischia</taxon>
        <taxon>Theropoda</taxon>
        <taxon>Coelurosauria</taxon>
        <taxon>Aves</taxon>
        <taxon>Neognathae</taxon>
        <taxon>Galloanserae</taxon>
        <taxon>Anseriformes</taxon>
        <taxon>Anatidae</taxon>
        <taxon>Anserinae</taxon>
        <taxon>Anser</taxon>
    </lineage>
</organism>
<reference evidence="2" key="2">
    <citation type="submission" date="2025-09" db="UniProtKB">
        <authorList>
            <consortium name="Ensembl"/>
        </authorList>
    </citation>
    <scope>IDENTIFICATION</scope>
</reference>
<dbReference type="Proteomes" id="UP000694426">
    <property type="component" value="Unplaced"/>
</dbReference>
<evidence type="ECO:0000313" key="2">
    <source>
        <dbReference type="Ensembl" id="ENSABRP00000002435.1"/>
    </source>
</evidence>
<protein>
    <submittedName>
        <fullName evidence="2">Uncharacterized protein</fullName>
    </submittedName>
</protein>
<feature type="region of interest" description="Disordered" evidence="1">
    <location>
        <begin position="1"/>
        <end position="83"/>
    </location>
</feature>
<dbReference type="GeneTree" id="ENSGT00940000178967"/>
<proteinExistence type="predicted"/>
<evidence type="ECO:0000313" key="3">
    <source>
        <dbReference type="Proteomes" id="UP000694426"/>
    </source>
</evidence>
<evidence type="ECO:0000256" key="1">
    <source>
        <dbReference type="SAM" id="MobiDB-lite"/>
    </source>
</evidence>